<reference evidence="3 4" key="1">
    <citation type="submission" date="2020-03" db="EMBL/GenBank/DDBJ databases">
        <title>WGS of actinomycetes isolated from Thailand.</title>
        <authorList>
            <person name="Thawai C."/>
        </authorList>
    </citation>
    <scope>NUCLEOTIDE SEQUENCE [LARGE SCALE GENOMIC DNA]</scope>
    <source>
        <strain evidence="3 4">SBST2-5</strain>
    </source>
</reference>
<dbReference type="Gene3D" id="3.50.50.60">
    <property type="entry name" value="FAD/NAD(P)-binding domain"/>
    <property type="match status" value="1"/>
</dbReference>
<name>A0ABX1ABC2_9ACTN</name>
<keyword evidence="4" id="KW-1185">Reference proteome</keyword>
<dbReference type="PANTHER" id="PTHR13847">
    <property type="entry name" value="SARCOSINE DEHYDROGENASE-RELATED"/>
    <property type="match status" value="1"/>
</dbReference>
<dbReference type="InterPro" id="IPR006076">
    <property type="entry name" value="FAD-dep_OxRdtase"/>
</dbReference>
<keyword evidence="1" id="KW-0560">Oxidoreductase</keyword>
<protein>
    <submittedName>
        <fullName evidence="3">FAD-binding oxidoreductase</fullName>
    </submittedName>
</protein>
<feature type="domain" description="FAD dependent oxidoreductase" evidence="2">
    <location>
        <begin position="8"/>
        <end position="375"/>
    </location>
</feature>
<gene>
    <name evidence="3" type="ORF">HCJ93_27935</name>
</gene>
<evidence type="ECO:0000313" key="4">
    <source>
        <dbReference type="Proteomes" id="UP000730591"/>
    </source>
</evidence>
<evidence type="ECO:0000313" key="3">
    <source>
        <dbReference type="EMBL" id="NJP53794.1"/>
    </source>
</evidence>
<dbReference type="Gene3D" id="3.30.9.10">
    <property type="entry name" value="D-Amino Acid Oxidase, subunit A, domain 2"/>
    <property type="match status" value="1"/>
</dbReference>
<accession>A0ABX1ABC2</accession>
<proteinExistence type="predicted"/>
<dbReference type="RefSeq" id="WP_167998618.1">
    <property type="nucleotide sequence ID" value="NZ_JAATEM010000047.1"/>
</dbReference>
<dbReference type="InterPro" id="IPR036188">
    <property type="entry name" value="FAD/NAD-bd_sf"/>
</dbReference>
<organism evidence="3 4">
    <name type="scientific">Streptomyces composti</name>
    <dbReference type="NCBI Taxonomy" id="2720025"/>
    <lineage>
        <taxon>Bacteria</taxon>
        <taxon>Bacillati</taxon>
        <taxon>Actinomycetota</taxon>
        <taxon>Actinomycetes</taxon>
        <taxon>Kitasatosporales</taxon>
        <taxon>Streptomycetaceae</taxon>
        <taxon>Streptomyces</taxon>
    </lineage>
</organism>
<evidence type="ECO:0000259" key="2">
    <source>
        <dbReference type="Pfam" id="PF01266"/>
    </source>
</evidence>
<dbReference type="SUPFAM" id="SSF51905">
    <property type="entry name" value="FAD/NAD(P)-binding domain"/>
    <property type="match status" value="1"/>
</dbReference>
<dbReference type="Proteomes" id="UP000730591">
    <property type="component" value="Unassembled WGS sequence"/>
</dbReference>
<sequence length="492" mass="52912">MASVQYYDTLIIGNGALGLFLAEELITRGSGTIAVAGPRGRETGASQAAGAMLGCFGEVTTETLRTEPARIKFEMSRAAHRLWPQVLRRLESDAPAGQPPLKVAESTHVVLNTCGSYLDSVNYAAMTDALTAYGEDVHEVDPGEIVGYHPRADQRALRALHLPGEGAVDARRLLAALEGRLERAGVTLADQNAEALVTVDDRVCGVRLANGVHMEAETVVVAGGARGASLLQTALTPSQLIPLFAGRGFALVTRRVSGTPFESVVRTPNRAFACGLHVVPLGGGREYLGATNSVAKEPLTSVPMTDVHFLTQCAMQQLDEEVTHHEVEQWLVGNRPVTLDGFPLIGWSALPGLYLLTGTYRDGLHCAPLLAANAANELQGKERLIDDLFTPVRRLIQTRTVEHSIEEYVQHCLAGWFESQAAPHGSTSWLATIYRQQATAFYDWLGIDYGLGPDLVAYALGSPHNAQEIRRSLRTHHGHSAPEPVGSARSGD</sequence>
<evidence type="ECO:0000256" key="1">
    <source>
        <dbReference type="ARBA" id="ARBA00023002"/>
    </source>
</evidence>
<dbReference type="EMBL" id="JAATEM010000047">
    <property type="protein sequence ID" value="NJP53794.1"/>
    <property type="molecule type" value="Genomic_DNA"/>
</dbReference>
<dbReference type="PANTHER" id="PTHR13847:SF289">
    <property type="entry name" value="GLYCINE OXIDASE"/>
    <property type="match status" value="1"/>
</dbReference>
<comment type="caution">
    <text evidence="3">The sequence shown here is derived from an EMBL/GenBank/DDBJ whole genome shotgun (WGS) entry which is preliminary data.</text>
</comment>
<dbReference type="Pfam" id="PF01266">
    <property type="entry name" value="DAO"/>
    <property type="match status" value="1"/>
</dbReference>